<name>A0ACC1Y099_MELAZ</name>
<reference evidence="1 2" key="1">
    <citation type="journal article" date="2023" name="Science">
        <title>Complex scaffold remodeling in plant triterpene biosynthesis.</title>
        <authorList>
            <person name="De La Pena R."/>
            <person name="Hodgson H."/>
            <person name="Liu J.C."/>
            <person name="Stephenson M.J."/>
            <person name="Martin A.C."/>
            <person name="Owen C."/>
            <person name="Harkess A."/>
            <person name="Leebens-Mack J."/>
            <person name="Jimenez L.E."/>
            <person name="Osbourn A."/>
            <person name="Sattely E.S."/>
        </authorList>
    </citation>
    <scope>NUCLEOTIDE SEQUENCE [LARGE SCALE GENOMIC DNA]</scope>
    <source>
        <strain evidence="2">cv. JPN11</strain>
        <tissue evidence="1">Leaf</tissue>
    </source>
</reference>
<proteinExistence type="predicted"/>
<comment type="caution">
    <text evidence="1">The sequence shown here is derived from an EMBL/GenBank/DDBJ whole genome shotgun (WGS) entry which is preliminary data.</text>
</comment>
<protein>
    <submittedName>
        <fullName evidence="1">Carboxylesterase 1-like</fullName>
    </submittedName>
</protein>
<keyword evidence="2" id="KW-1185">Reference proteome</keyword>
<sequence length="333" mass="37043">MSEESIPTQSTINPYKFLQIVPNSDGTLTRDCSSYPNTIATPDLGNHTLHVLSKDVPVNHLNNTWVRIFLPRQALNSPFTPKLPLLIHFHGGGFIILSAATKLSHDHCSNIAANLPAVIVSLDYRLAPEHRLPAAYDDAMEVLHWIKTSEDEWLQKYVNFSYCFLLGDSAGGNIAYHIALRVAAKVDNILPLKIRGLMLNTPFFGGVKRTESELRSVNNPFSPLCAIDLMWELSLPIGADRDHEYCNPIIGGGSKLLDQFKLLGWKVLLMGGNEDPLFDRQIEFSKMIEQKGVKVVCCFGKDSHGSARDSVDLLKDVLPYIKSFVLSLTMVAK</sequence>
<gene>
    <name evidence="1" type="ORF">OWV82_012116</name>
</gene>
<evidence type="ECO:0000313" key="2">
    <source>
        <dbReference type="Proteomes" id="UP001164539"/>
    </source>
</evidence>
<dbReference type="Proteomes" id="UP001164539">
    <property type="component" value="Chromosome 6"/>
</dbReference>
<evidence type="ECO:0000313" key="1">
    <source>
        <dbReference type="EMBL" id="KAJ4717201.1"/>
    </source>
</evidence>
<accession>A0ACC1Y099</accession>
<dbReference type="EMBL" id="CM051399">
    <property type="protein sequence ID" value="KAJ4717201.1"/>
    <property type="molecule type" value="Genomic_DNA"/>
</dbReference>
<organism evidence="1 2">
    <name type="scientific">Melia azedarach</name>
    <name type="common">Chinaberry tree</name>
    <dbReference type="NCBI Taxonomy" id="155640"/>
    <lineage>
        <taxon>Eukaryota</taxon>
        <taxon>Viridiplantae</taxon>
        <taxon>Streptophyta</taxon>
        <taxon>Embryophyta</taxon>
        <taxon>Tracheophyta</taxon>
        <taxon>Spermatophyta</taxon>
        <taxon>Magnoliopsida</taxon>
        <taxon>eudicotyledons</taxon>
        <taxon>Gunneridae</taxon>
        <taxon>Pentapetalae</taxon>
        <taxon>rosids</taxon>
        <taxon>malvids</taxon>
        <taxon>Sapindales</taxon>
        <taxon>Meliaceae</taxon>
        <taxon>Melia</taxon>
    </lineage>
</organism>